<dbReference type="InterPro" id="IPR003593">
    <property type="entry name" value="AAA+_ATPase"/>
</dbReference>
<dbReference type="PANTHER" id="PTHR32204:SF0">
    <property type="entry name" value="ATPASE RAVA"/>
    <property type="match status" value="1"/>
</dbReference>
<dbReference type="OrthoDB" id="428353at2759"/>
<dbReference type="Pfam" id="PF17868">
    <property type="entry name" value="AAA_lid_8"/>
    <property type="match status" value="1"/>
</dbReference>
<evidence type="ECO:0000313" key="3">
    <source>
        <dbReference type="Proteomes" id="UP000604046"/>
    </source>
</evidence>
<organism evidence="2 3">
    <name type="scientific">Symbiodinium natans</name>
    <dbReference type="NCBI Taxonomy" id="878477"/>
    <lineage>
        <taxon>Eukaryota</taxon>
        <taxon>Sar</taxon>
        <taxon>Alveolata</taxon>
        <taxon>Dinophyceae</taxon>
        <taxon>Suessiales</taxon>
        <taxon>Symbiodiniaceae</taxon>
        <taxon>Symbiodinium</taxon>
    </lineage>
</organism>
<gene>
    <name evidence="2" type="primary">ravA</name>
    <name evidence="2" type="ORF">SNAT2548_LOCUS29435</name>
</gene>
<reference evidence="2" key="1">
    <citation type="submission" date="2021-02" db="EMBL/GenBank/DDBJ databases">
        <authorList>
            <person name="Dougan E. K."/>
            <person name="Rhodes N."/>
            <person name="Thang M."/>
            <person name="Chan C."/>
        </authorList>
    </citation>
    <scope>NUCLEOTIDE SEQUENCE</scope>
</reference>
<dbReference type="SMART" id="SM00382">
    <property type="entry name" value="AAA"/>
    <property type="match status" value="1"/>
</dbReference>
<keyword evidence="3" id="KW-1185">Reference proteome</keyword>
<accession>A0A812THI5</accession>
<dbReference type="EMBL" id="CAJNDS010002560">
    <property type="protein sequence ID" value="CAE7525843.1"/>
    <property type="molecule type" value="Genomic_DNA"/>
</dbReference>
<sequence>MFISHACYLPLGSDRSCLGRTPCWQKRPRRKWGDWIMSPMSLVPLAAAGAFGALLGSDLGSDWPRQRSLVRARAREAAGCARCASAAPAVPATVSAPAAPAAAPAVEPVAASAPSASDMEFQRSLQEALQPSWRFLHSGLVDRALEAKLLLLAALAGEHLLLIGPPGTAKSLLARRLATLGSARYFERLLTRFSTPDEVFGPLSLRALQEDRLERKVDRYLPDAEVAFLDEIFKANSAILNTLLTLLNERLFDNGGLRCEVPLWCVVGASNEIPAEGELDAVFDRFLLKRFVAPVSDARARALLAAAASPAEPLKPQTEPTLNLGSELGRRVRAAASRVSFPPRLLQILARLRRYLQEEEPPVHVSDRRLAKAAQLVQIVAFTSGGRSVSELDLLCLQYVLWDRDPELSERIRSWLLAAFAPKAAGGEVGDIQVEGAGRSDMDGIYEFVGDRDGKRSYQQQGGSGAIYFDLFWKLCDGSLPGGPGNPPWYQSIEDMEEIEPPTGGWSTCYAVAEPSPTLWKVLDGSGSSDNPVVRARIRLESLQRRGRRPKRPDPSLKRDLASFMKSLKALRLSRLEILSALEAVLGPNTGLRSFWLEARDISDAQTIVLPSAREAVNQVEQLLLGAESLQAALDGEAGPAMTSETPLSFPNVFPASVIDPTIHKSTVAQMPEANAPLATEAMDDAICAVNVLASIFYLDQALVEIYGATMGCEGESMESRDGRIGCAGNVFGILQSFVNTGSWIAGLVTQCSNVTDLEADCASVVLSFPGNVFEALEAGLDSVSACREPAAAVLNSSRRLLRDRGWASRFADFKTPAPRRHLSPGLGSPEERLDAAWCQVHVSQAATYFAQAGIFIDVAARIGCRNTTGALNQASCAATVTLIIAAIANVVSYLAGAAQRCGDTVQMGICGSDAGSIANAIAGIANGGASLLGTCQAIASRGWEKLREFRQLLGSSPTEYGRHFMFFVSPACRKKTRIPYILTRPLQIPF</sequence>
<dbReference type="AlphaFoldDB" id="A0A812THI5"/>
<dbReference type="InterPro" id="IPR041538">
    <property type="entry name" value="RavA-like_AAA_lid"/>
</dbReference>
<dbReference type="InterPro" id="IPR045427">
    <property type="entry name" value="MoxR"/>
</dbReference>
<evidence type="ECO:0000259" key="1">
    <source>
        <dbReference type="SMART" id="SM00382"/>
    </source>
</evidence>
<dbReference type="SUPFAM" id="SSF52540">
    <property type="entry name" value="P-loop containing nucleoside triphosphate hydrolases"/>
    <property type="match status" value="1"/>
</dbReference>
<dbReference type="Pfam" id="PF20030">
    <property type="entry name" value="bpMoxR"/>
    <property type="match status" value="1"/>
</dbReference>
<dbReference type="PANTHER" id="PTHR32204">
    <property type="entry name" value="ATPASE RAVA"/>
    <property type="match status" value="1"/>
</dbReference>
<dbReference type="Proteomes" id="UP000604046">
    <property type="component" value="Unassembled WGS sequence"/>
</dbReference>
<dbReference type="InterPro" id="IPR027417">
    <property type="entry name" value="P-loop_NTPase"/>
</dbReference>
<evidence type="ECO:0000313" key="2">
    <source>
        <dbReference type="EMBL" id="CAE7525843.1"/>
    </source>
</evidence>
<protein>
    <submittedName>
        <fullName evidence="2">RavA protein</fullName>
    </submittedName>
</protein>
<feature type="domain" description="AAA+ ATPase" evidence="1">
    <location>
        <begin position="156"/>
        <end position="297"/>
    </location>
</feature>
<dbReference type="Gene3D" id="3.40.50.300">
    <property type="entry name" value="P-loop containing nucleotide triphosphate hydrolases"/>
    <property type="match status" value="1"/>
</dbReference>
<dbReference type="InterPro" id="IPR050513">
    <property type="entry name" value="RavA_ATPases"/>
</dbReference>
<proteinExistence type="predicted"/>
<comment type="caution">
    <text evidence="2">The sequence shown here is derived from an EMBL/GenBank/DDBJ whole genome shotgun (WGS) entry which is preliminary data.</text>
</comment>
<name>A0A812THI5_9DINO</name>